<sequence length="93" mass="11006">MFAQQLRTELAESHLPKVVNNKLYVEKGKKSLAFGQYKSHDFRKTSQTGRGYQPMLFHLTTSKLTLEGERLHIHFKWESGLERIFIYDFQEKS</sequence>
<dbReference type="EMBL" id="AEUX02000007">
    <property type="protein sequence ID" value="EHI68910.1"/>
    <property type="molecule type" value="Genomic_DNA"/>
</dbReference>
<evidence type="ECO:0008006" key="3">
    <source>
        <dbReference type="Google" id="ProtNLM"/>
    </source>
</evidence>
<dbReference type="Pfam" id="PF15980">
    <property type="entry name" value="ComGF"/>
    <property type="match status" value="1"/>
</dbReference>
<keyword evidence="2" id="KW-1185">Reference proteome</keyword>
<proteinExistence type="predicted"/>
<name>G5K4L2_9STRE</name>
<evidence type="ECO:0000313" key="1">
    <source>
        <dbReference type="EMBL" id="EHI68910.1"/>
    </source>
</evidence>
<dbReference type="AlphaFoldDB" id="G5K4L2"/>
<protein>
    <recommendedName>
        <fullName evidence="3">Competence protein ComGF</fullName>
    </recommendedName>
</protein>
<gene>
    <name evidence="1" type="ORF">STRIC_1749</name>
</gene>
<dbReference type="eggNOG" id="COG4940">
    <property type="taxonomic scope" value="Bacteria"/>
</dbReference>
<dbReference type="InterPro" id="IPR016977">
    <property type="entry name" value="ComGF"/>
</dbReference>
<evidence type="ECO:0000313" key="2">
    <source>
        <dbReference type="Proteomes" id="UP000003330"/>
    </source>
</evidence>
<dbReference type="STRING" id="764299.STRIC_1749"/>
<reference evidence="1 2" key="1">
    <citation type="journal article" date="2014" name="Int. J. Syst. Evol. Microbiol.">
        <title>Phylogenomics and the dynamic genome evolution of the genus Streptococcus.</title>
        <authorList>
            <consortium name="The Broad Institute Genome Sequencing Platform"/>
            <person name="Richards V.P."/>
            <person name="Palmer S.R."/>
            <person name="Pavinski Bitar P.D."/>
            <person name="Qin X."/>
            <person name="Weinstock G.M."/>
            <person name="Highlander S.K."/>
            <person name="Town C.D."/>
            <person name="Burne R.A."/>
            <person name="Stanhope M.J."/>
        </authorList>
    </citation>
    <scope>NUCLEOTIDE SEQUENCE [LARGE SCALE GENOMIC DNA]</scope>
    <source>
        <strain evidence="1 2">707-05</strain>
    </source>
</reference>
<accession>G5K4L2</accession>
<organism evidence="1 2">
    <name type="scientific">Streptococcus ictaluri 707-05</name>
    <dbReference type="NCBI Taxonomy" id="764299"/>
    <lineage>
        <taxon>Bacteria</taxon>
        <taxon>Bacillati</taxon>
        <taxon>Bacillota</taxon>
        <taxon>Bacilli</taxon>
        <taxon>Lactobacillales</taxon>
        <taxon>Streptococcaceae</taxon>
        <taxon>Streptococcus</taxon>
    </lineage>
</organism>
<dbReference type="Proteomes" id="UP000003330">
    <property type="component" value="Unassembled WGS sequence"/>
</dbReference>
<comment type="caution">
    <text evidence="1">The sequence shown here is derived from an EMBL/GenBank/DDBJ whole genome shotgun (WGS) entry which is preliminary data.</text>
</comment>